<name>A0A1R3HED8_COCAP</name>
<dbReference type="AlphaFoldDB" id="A0A1R3HED8"/>
<feature type="domain" description="C2H2-type" evidence="5">
    <location>
        <begin position="224"/>
        <end position="246"/>
    </location>
</feature>
<dbReference type="GO" id="GO:0003676">
    <property type="term" value="F:nucleic acid binding"/>
    <property type="evidence" value="ECO:0007669"/>
    <property type="project" value="InterPro"/>
</dbReference>
<keyword evidence="1" id="KW-0479">Metal-binding</keyword>
<protein>
    <submittedName>
        <fullName evidence="6">Zinc finger, U1-type</fullName>
    </submittedName>
</protein>
<dbReference type="EMBL" id="AWWV01012176">
    <property type="protein sequence ID" value="OMO68673.1"/>
    <property type="molecule type" value="Genomic_DNA"/>
</dbReference>
<dbReference type="PANTHER" id="PTHR45762">
    <property type="entry name" value="ZINC FINGER RNA-BINDING PROTEIN"/>
    <property type="match status" value="1"/>
</dbReference>
<comment type="caution">
    <text evidence="6">The sequence shown here is derived from an EMBL/GenBank/DDBJ whole genome shotgun (WGS) entry which is preliminary data.</text>
</comment>
<evidence type="ECO:0000256" key="4">
    <source>
        <dbReference type="SAM" id="MobiDB-lite"/>
    </source>
</evidence>
<dbReference type="OrthoDB" id="434647at2759"/>
<feature type="compositionally biased region" description="Polar residues" evidence="4">
    <location>
        <begin position="86"/>
        <end position="98"/>
    </location>
</feature>
<dbReference type="Gramene" id="OMO68673">
    <property type="protein sequence ID" value="OMO68673"/>
    <property type="gene ID" value="CCACVL1_19874"/>
</dbReference>
<evidence type="ECO:0000259" key="5">
    <source>
        <dbReference type="PROSITE" id="PS00028"/>
    </source>
</evidence>
<dbReference type="GO" id="GO:0008270">
    <property type="term" value="F:zinc ion binding"/>
    <property type="evidence" value="ECO:0007669"/>
    <property type="project" value="UniProtKB-KW"/>
</dbReference>
<dbReference type="Gene3D" id="3.30.160.60">
    <property type="entry name" value="Classic Zinc Finger"/>
    <property type="match status" value="3"/>
</dbReference>
<keyword evidence="7" id="KW-1185">Reference proteome</keyword>
<evidence type="ECO:0000256" key="1">
    <source>
        <dbReference type="ARBA" id="ARBA00022723"/>
    </source>
</evidence>
<organism evidence="6 7">
    <name type="scientific">Corchorus capsularis</name>
    <name type="common">Jute</name>
    <dbReference type="NCBI Taxonomy" id="210143"/>
    <lineage>
        <taxon>Eukaryota</taxon>
        <taxon>Viridiplantae</taxon>
        <taxon>Streptophyta</taxon>
        <taxon>Embryophyta</taxon>
        <taxon>Tracheophyta</taxon>
        <taxon>Spermatophyta</taxon>
        <taxon>Magnoliopsida</taxon>
        <taxon>eudicotyledons</taxon>
        <taxon>Gunneridae</taxon>
        <taxon>Pentapetalae</taxon>
        <taxon>rosids</taxon>
        <taxon>malvids</taxon>
        <taxon>Malvales</taxon>
        <taxon>Malvaceae</taxon>
        <taxon>Grewioideae</taxon>
        <taxon>Apeibeae</taxon>
        <taxon>Corchorus</taxon>
    </lineage>
</organism>
<dbReference type="InterPro" id="IPR003604">
    <property type="entry name" value="Matrin/U1-like-C_Znf_C2H2"/>
</dbReference>
<accession>A0A1R3HED8</accession>
<keyword evidence="3" id="KW-0862">Zinc</keyword>
<dbReference type="SUPFAM" id="SSF57667">
    <property type="entry name" value="beta-beta-alpha zinc fingers"/>
    <property type="match status" value="3"/>
</dbReference>
<keyword evidence="2" id="KW-0863">Zinc-finger</keyword>
<dbReference type="SMART" id="SM00355">
    <property type="entry name" value="ZnF_C2H2"/>
    <property type="match status" value="4"/>
</dbReference>
<dbReference type="InterPro" id="IPR022755">
    <property type="entry name" value="Znf_C2H2_jaz"/>
</dbReference>
<dbReference type="InterPro" id="IPR013087">
    <property type="entry name" value="Znf_C2H2_type"/>
</dbReference>
<feature type="region of interest" description="Disordered" evidence="4">
    <location>
        <begin position="50"/>
        <end position="99"/>
    </location>
</feature>
<dbReference type="Pfam" id="PF12874">
    <property type="entry name" value="zf-met"/>
    <property type="match status" value="3"/>
</dbReference>
<evidence type="ECO:0000313" key="6">
    <source>
        <dbReference type="EMBL" id="OMO68673.1"/>
    </source>
</evidence>
<evidence type="ECO:0000256" key="3">
    <source>
        <dbReference type="ARBA" id="ARBA00022833"/>
    </source>
</evidence>
<gene>
    <name evidence="6" type="ORF">CCACVL1_19874</name>
</gene>
<evidence type="ECO:0000313" key="7">
    <source>
        <dbReference type="Proteomes" id="UP000188268"/>
    </source>
</evidence>
<dbReference type="InterPro" id="IPR036236">
    <property type="entry name" value="Znf_C2H2_sf"/>
</dbReference>
<dbReference type="PANTHER" id="PTHR45762:SF3">
    <property type="entry name" value="ZINC-FINGER PROTEIN AT 72D, ISOFORM B"/>
    <property type="match status" value="1"/>
</dbReference>
<reference evidence="6 7" key="1">
    <citation type="submission" date="2013-09" db="EMBL/GenBank/DDBJ databases">
        <title>Corchorus capsularis genome sequencing.</title>
        <authorList>
            <person name="Alam M."/>
            <person name="Haque M.S."/>
            <person name="Islam M.S."/>
            <person name="Emdad E.M."/>
            <person name="Islam M.M."/>
            <person name="Ahmed B."/>
            <person name="Halim A."/>
            <person name="Hossen Q.M.M."/>
            <person name="Hossain M.Z."/>
            <person name="Ahmed R."/>
            <person name="Khan M.M."/>
            <person name="Islam R."/>
            <person name="Rashid M.M."/>
            <person name="Khan S.A."/>
            <person name="Rahman M.S."/>
            <person name="Alam M."/>
        </authorList>
    </citation>
    <scope>NUCLEOTIDE SEQUENCE [LARGE SCALE GENOMIC DNA]</scope>
    <source>
        <strain evidence="7">cv. CVL-1</strain>
        <tissue evidence="6">Whole seedling</tissue>
    </source>
</reference>
<sequence length="294" mass="32940">MGDERTISVELALQREMEYRRKINGKRLQLLPLDSGDEILPIQVKFPSPNLNISPRPCGREKLPPPSNPGCLPNISSAPPPPSSALSRNPFSRPNISSGPRILERKQQLGSSSNIPPPQQPQALKNLNHPSNYFCEDCQVPCSGFLNYQQHINSKMHKAKLQASKLGRKDGGGASDSMANEKPYCKLCNVWCSDLNLLRQHLLGQKHKKMQAKLGEIAVEQNRCQLCGIECSSKELLQAHYDGKKHQAELRKLEYAQKGSGEAQNRPKRCKVCDVQCADKDSLQRHLMERTFLT</sequence>
<proteinExistence type="predicted"/>
<dbReference type="PROSITE" id="PS00028">
    <property type="entry name" value="ZINC_FINGER_C2H2_1"/>
    <property type="match status" value="1"/>
</dbReference>
<evidence type="ECO:0000256" key="2">
    <source>
        <dbReference type="ARBA" id="ARBA00022771"/>
    </source>
</evidence>
<dbReference type="SMART" id="SM00451">
    <property type="entry name" value="ZnF_U1"/>
    <property type="match status" value="3"/>
</dbReference>
<dbReference type="Pfam" id="PF12171">
    <property type="entry name" value="zf-C2H2_jaz"/>
    <property type="match status" value="1"/>
</dbReference>
<dbReference type="Proteomes" id="UP000188268">
    <property type="component" value="Unassembled WGS sequence"/>
</dbReference>